<keyword evidence="2" id="KW-1185">Reference proteome</keyword>
<evidence type="ECO:0000313" key="2">
    <source>
        <dbReference type="Proteomes" id="UP001144978"/>
    </source>
</evidence>
<sequence>MPRENRKRGKKHKKKAEEVAEVHQDEAQYPEEQEVNEAGPSWIVPARDTSAIDQNAPFGYVDAEVKAYFRTVDVQIREWQETRPEVEEDADVDPNEDRRLFFVAALEEMSGKEKQLATDPDCSTILERMIHSMDDFVRRVFMDRLSGSFEQLSRHRFASHVCQTLLIVASDTVAREARGIFPPTPESQDEEGELRTLTQLVLDACEELLPTLSSLVLDPFASHVIRALLSLLAPDILGSPEDSNGGGRPGAFALRSKKSAANGAVPTFGRANGPIQYTANARAANRASAAVYP</sequence>
<reference evidence="1" key="1">
    <citation type="submission" date="2022-08" db="EMBL/GenBank/DDBJ databases">
        <title>Genome Sequence of Pycnoporus sanguineus.</title>
        <authorList>
            <person name="Buettner E."/>
        </authorList>
    </citation>
    <scope>NUCLEOTIDE SEQUENCE</scope>
    <source>
        <strain evidence="1">CG-C14</strain>
    </source>
</reference>
<proteinExistence type="predicted"/>
<dbReference type="EMBL" id="JANSHE010000450">
    <property type="protein sequence ID" value="KAJ3010700.1"/>
    <property type="molecule type" value="Genomic_DNA"/>
</dbReference>
<protein>
    <submittedName>
        <fullName evidence="1">Uncharacterized protein</fullName>
    </submittedName>
</protein>
<accession>A0ACC1Q5F3</accession>
<evidence type="ECO:0000313" key="1">
    <source>
        <dbReference type="EMBL" id="KAJ3010700.1"/>
    </source>
</evidence>
<gene>
    <name evidence="1" type="ORF">NUW54_g2397</name>
</gene>
<organism evidence="1 2">
    <name type="scientific">Trametes sanguinea</name>
    <dbReference type="NCBI Taxonomy" id="158606"/>
    <lineage>
        <taxon>Eukaryota</taxon>
        <taxon>Fungi</taxon>
        <taxon>Dikarya</taxon>
        <taxon>Basidiomycota</taxon>
        <taxon>Agaricomycotina</taxon>
        <taxon>Agaricomycetes</taxon>
        <taxon>Polyporales</taxon>
        <taxon>Polyporaceae</taxon>
        <taxon>Trametes</taxon>
    </lineage>
</organism>
<comment type="caution">
    <text evidence="1">The sequence shown here is derived from an EMBL/GenBank/DDBJ whole genome shotgun (WGS) entry which is preliminary data.</text>
</comment>
<dbReference type="Proteomes" id="UP001144978">
    <property type="component" value="Unassembled WGS sequence"/>
</dbReference>
<name>A0ACC1Q5F3_9APHY</name>